<organism evidence="2 3">
    <name type="scientific">Vibrio echinoideorum</name>
    <dbReference type="NCBI Taxonomy" id="2100116"/>
    <lineage>
        <taxon>Bacteria</taxon>
        <taxon>Pseudomonadati</taxon>
        <taxon>Pseudomonadota</taxon>
        <taxon>Gammaproteobacteria</taxon>
        <taxon>Vibrionales</taxon>
        <taxon>Vibrionaceae</taxon>
        <taxon>Vibrio</taxon>
    </lineage>
</organism>
<sequence length="79" mass="8910">VGTFSRMSARYSIAALNFIFLSYIIGLSPSLYGAEPNHEIETISVYLSAYILIAAACLRRDFDVHKRLTQSEQLRKQAI</sequence>
<comment type="caution">
    <text evidence="2">The sequence shown here is derived from an EMBL/GenBank/DDBJ whole genome shotgun (WGS) entry which is preliminary data.</text>
</comment>
<keyword evidence="1" id="KW-1133">Transmembrane helix</keyword>
<name>A0ABU9G0M1_9VIBR</name>
<dbReference type="EMBL" id="JBANDX010000085">
    <property type="protein sequence ID" value="MEL0611323.1"/>
    <property type="molecule type" value="Genomic_DNA"/>
</dbReference>
<feature type="non-terminal residue" evidence="2">
    <location>
        <position position="1"/>
    </location>
</feature>
<feature type="transmembrane region" description="Helical" evidence="1">
    <location>
        <begin position="40"/>
        <end position="58"/>
    </location>
</feature>
<proteinExistence type="predicted"/>
<keyword evidence="1" id="KW-0812">Transmembrane</keyword>
<keyword evidence="3" id="KW-1185">Reference proteome</keyword>
<evidence type="ECO:0000256" key="1">
    <source>
        <dbReference type="SAM" id="Phobius"/>
    </source>
</evidence>
<evidence type="ECO:0000313" key="3">
    <source>
        <dbReference type="Proteomes" id="UP001377160"/>
    </source>
</evidence>
<feature type="transmembrane region" description="Helical" evidence="1">
    <location>
        <begin position="12"/>
        <end position="34"/>
    </location>
</feature>
<dbReference type="Proteomes" id="UP001377160">
    <property type="component" value="Unassembled WGS sequence"/>
</dbReference>
<feature type="non-terminal residue" evidence="2">
    <location>
        <position position="79"/>
    </location>
</feature>
<protein>
    <submittedName>
        <fullName evidence="2">GGDEF domain-containing protein</fullName>
    </submittedName>
</protein>
<keyword evidence="1" id="KW-0472">Membrane</keyword>
<accession>A0ABU9G0M1</accession>
<reference evidence="2 3" key="1">
    <citation type="submission" date="2024-02" db="EMBL/GenBank/DDBJ databases">
        <title>Bacteria isolated from the canopy kelp, Nereocystis luetkeana.</title>
        <authorList>
            <person name="Pfister C.A."/>
            <person name="Younker I.T."/>
            <person name="Light S.H."/>
        </authorList>
    </citation>
    <scope>NUCLEOTIDE SEQUENCE [LARGE SCALE GENOMIC DNA]</scope>
    <source>
        <strain evidence="2 3">TI.1.15</strain>
    </source>
</reference>
<evidence type="ECO:0000313" key="2">
    <source>
        <dbReference type="EMBL" id="MEL0611323.1"/>
    </source>
</evidence>
<gene>
    <name evidence="2" type="ORF">V8Z71_23740</name>
</gene>